<gene>
    <name evidence="2" type="ORF">OE749_13710</name>
</gene>
<feature type="signal peptide" evidence="1">
    <location>
        <begin position="1"/>
        <end position="16"/>
    </location>
</feature>
<comment type="caution">
    <text evidence="2">The sequence shown here is derived from an EMBL/GenBank/DDBJ whole genome shotgun (WGS) entry which is preliminary data.</text>
</comment>
<proteinExistence type="predicted"/>
<evidence type="ECO:0000313" key="3">
    <source>
        <dbReference type="Proteomes" id="UP001652504"/>
    </source>
</evidence>
<evidence type="ECO:0000313" key="2">
    <source>
        <dbReference type="EMBL" id="MCV2885749.1"/>
    </source>
</evidence>
<organism evidence="2 3">
    <name type="scientific">Fluctibacter corallii</name>
    <dbReference type="NCBI Taxonomy" id="2984329"/>
    <lineage>
        <taxon>Bacteria</taxon>
        <taxon>Pseudomonadati</taxon>
        <taxon>Pseudomonadota</taxon>
        <taxon>Gammaproteobacteria</taxon>
        <taxon>Alteromonadales</taxon>
        <taxon>Alteromonadaceae</taxon>
        <taxon>Fluctibacter</taxon>
    </lineage>
</organism>
<dbReference type="Proteomes" id="UP001652504">
    <property type="component" value="Unassembled WGS sequence"/>
</dbReference>
<reference evidence="2 3" key="1">
    <citation type="submission" date="2022-10" db="EMBL/GenBank/DDBJ databases">
        <title>Aestuariibacter sp. AA17 isolated from Montipora capitata coral fragment.</title>
        <authorList>
            <person name="Emsley S.A."/>
            <person name="Pfannmuller K.M."/>
            <person name="Loughran R.M."/>
            <person name="Shlafstein M."/>
            <person name="Papke E."/>
            <person name="Saw J.H."/>
            <person name="Ushijima B."/>
            <person name="Videau P."/>
        </authorList>
    </citation>
    <scope>NUCLEOTIDE SEQUENCE [LARGE SCALE GENOMIC DNA]</scope>
    <source>
        <strain evidence="2 3">AA17</strain>
    </source>
</reference>
<feature type="chain" id="PRO_5046310994" evidence="1">
    <location>
        <begin position="17"/>
        <end position="102"/>
    </location>
</feature>
<sequence length="102" mass="11467">MRVLISLLLLPSITFAQMPENCLELPERSDVCPHLVYKKSPVDVNVVNVKAGDMVCICMADFTEIRLPADSRQKQIEQQVALSRSASKLGMKPEDLIKLIRE</sequence>
<keyword evidence="3" id="KW-1185">Reference proteome</keyword>
<name>A0ABT3AAP9_9ALTE</name>
<dbReference type="EMBL" id="JAOWKX010000007">
    <property type="protein sequence ID" value="MCV2885749.1"/>
    <property type="molecule type" value="Genomic_DNA"/>
</dbReference>
<protein>
    <submittedName>
        <fullName evidence="2">Uncharacterized protein</fullName>
    </submittedName>
</protein>
<accession>A0ABT3AAP9</accession>
<evidence type="ECO:0000256" key="1">
    <source>
        <dbReference type="SAM" id="SignalP"/>
    </source>
</evidence>
<keyword evidence="1" id="KW-0732">Signal</keyword>
<dbReference type="RefSeq" id="WP_263713036.1">
    <property type="nucleotide sequence ID" value="NZ_JAOWKX010000007.1"/>
</dbReference>